<dbReference type="PATRIC" id="fig|1165867.3.peg.802"/>
<keyword evidence="1" id="KW-0472">Membrane</keyword>
<evidence type="ECO:0000313" key="2">
    <source>
        <dbReference type="EMBL" id="EID81388.1"/>
    </source>
</evidence>
<accession>I0WYC2</accession>
<keyword evidence="1" id="KW-1133">Transmembrane helix</keyword>
<protein>
    <submittedName>
        <fullName evidence="2">Uncharacterized protein</fullName>
    </submittedName>
</protein>
<gene>
    <name evidence="2" type="ORF">W59_03911</name>
</gene>
<keyword evidence="1" id="KW-0812">Transmembrane</keyword>
<reference evidence="2 3" key="1">
    <citation type="journal article" date="2012" name="J. Bacteriol.">
        <title>Draft genome sequence of the nitrophenol-degrading actinomycete Rhodococcus imtechensis RKJ300.</title>
        <authorList>
            <person name="Vikram S."/>
            <person name="Kumar S."/>
            <person name="Subramanian S."/>
            <person name="Raghava G.P."/>
        </authorList>
    </citation>
    <scope>NUCLEOTIDE SEQUENCE [LARGE SCALE GENOMIC DNA]</scope>
    <source>
        <strain evidence="2 3">RKJ300</strain>
    </source>
</reference>
<name>I0WYC2_RHOOP</name>
<dbReference type="RefSeq" id="WP_007296110.1">
    <property type="nucleotide sequence ID" value="NZ_AJJH01000018.1"/>
</dbReference>
<evidence type="ECO:0000256" key="1">
    <source>
        <dbReference type="SAM" id="Phobius"/>
    </source>
</evidence>
<dbReference type="Proteomes" id="UP000006447">
    <property type="component" value="Unassembled WGS sequence"/>
</dbReference>
<dbReference type="AlphaFoldDB" id="I0WYC2"/>
<evidence type="ECO:0000313" key="3">
    <source>
        <dbReference type="Proteomes" id="UP000006447"/>
    </source>
</evidence>
<organism evidence="2 3">
    <name type="scientific">Rhodococcus opacus RKJ300 = JCM 13270</name>
    <dbReference type="NCBI Taxonomy" id="1165867"/>
    <lineage>
        <taxon>Bacteria</taxon>
        <taxon>Bacillati</taxon>
        <taxon>Actinomycetota</taxon>
        <taxon>Actinomycetes</taxon>
        <taxon>Mycobacteriales</taxon>
        <taxon>Nocardiaceae</taxon>
        <taxon>Rhodococcus</taxon>
    </lineage>
</organism>
<dbReference type="EMBL" id="AJJH01000018">
    <property type="protein sequence ID" value="EID81388.1"/>
    <property type="molecule type" value="Genomic_DNA"/>
</dbReference>
<feature type="transmembrane region" description="Helical" evidence="1">
    <location>
        <begin position="21"/>
        <end position="39"/>
    </location>
</feature>
<comment type="caution">
    <text evidence="2">The sequence shown here is derived from an EMBL/GenBank/DDBJ whole genome shotgun (WGS) entry which is preliminary data.</text>
</comment>
<sequence length="58" mass="6259">MILLSVVGTLIPDNPDRSLEATTMIFGIALIAAFVLGYASERTLSIHSIDTTGREGFY</sequence>
<proteinExistence type="predicted"/>